<evidence type="ECO:0000313" key="2">
    <source>
        <dbReference type="EMBL" id="SDY75916.1"/>
    </source>
</evidence>
<evidence type="ECO:0000313" key="3">
    <source>
        <dbReference type="Proteomes" id="UP000199079"/>
    </source>
</evidence>
<gene>
    <name evidence="2" type="ORF">SAMN05216564_10995</name>
</gene>
<name>A0A1H3MH01_9EURY</name>
<proteinExistence type="predicted"/>
<reference evidence="3" key="1">
    <citation type="submission" date="2016-10" db="EMBL/GenBank/DDBJ databases">
        <authorList>
            <person name="Varghese N."/>
            <person name="Submissions S."/>
        </authorList>
    </citation>
    <scope>NUCLEOTIDE SEQUENCE [LARGE SCALE GENOMIC DNA]</scope>
    <source>
        <strain evidence="3">DC30,IBRC 10041,KCTC 4046</strain>
    </source>
</reference>
<sequence>MQSVTLTRWIDADPTSVADAMADLEPFMAAAGFDEVTVDGDRIAVANRVGIATIELTLQVTDGLEGDDSLADAEPPLPSNTCSRRGSSRR</sequence>
<protein>
    <submittedName>
        <fullName evidence="2">Uncharacterized protein</fullName>
    </submittedName>
</protein>
<dbReference type="EMBL" id="FNPC01000009">
    <property type="protein sequence ID" value="SDY75916.1"/>
    <property type="molecule type" value="Genomic_DNA"/>
</dbReference>
<feature type="compositionally biased region" description="Polar residues" evidence="1">
    <location>
        <begin position="79"/>
        <end position="90"/>
    </location>
</feature>
<dbReference type="AlphaFoldDB" id="A0A1H3MH01"/>
<dbReference type="Proteomes" id="UP000199079">
    <property type="component" value="Unassembled WGS sequence"/>
</dbReference>
<accession>A0A1H3MH01</accession>
<feature type="region of interest" description="Disordered" evidence="1">
    <location>
        <begin position="65"/>
        <end position="90"/>
    </location>
</feature>
<evidence type="ECO:0000256" key="1">
    <source>
        <dbReference type="SAM" id="MobiDB-lite"/>
    </source>
</evidence>
<organism evidence="2 3">
    <name type="scientific">Halopenitus persicus</name>
    <dbReference type="NCBI Taxonomy" id="1048396"/>
    <lineage>
        <taxon>Archaea</taxon>
        <taxon>Methanobacteriati</taxon>
        <taxon>Methanobacteriota</taxon>
        <taxon>Stenosarchaea group</taxon>
        <taxon>Halobacteria</taxon>
        <taxon>Halobacteriales</taxon>
        <taxon>Haloferacaceae</taxon>
        <taxon>Halopenitus</taxon>
    </lineage>
</organism>
<keyword evidence="3" id="KW-1185">Reference proteome</keyword>